<accession>A0A561VP18</accession>
<evidence type="ECO:0000313" key="2">
    <source>
        <dbReference type="Proteomes" id="UP000319927"/>
    </source>
</evidence>
<reference evidence="1 2" key="1">
    <citation type="submission" date="2019-06" db="EMBL/GenBank/DDBJ databases">
        <title>Sequencing the genomes of 1000 actinobacteria strains.</title>
        <authorList>
            <person name="Klenk H.-P."/>
        </authorList>
    </citation>
    <scope>NUCLEOTIDE SEQUENCE [LARGE SCALE GENOMIC DNA]</scope>
    <source>
        <strain evidence="1 2">DSM 102131</strain>
    </source>
</reference>
<proteinExistence type="predicted"/>
<dbReference type="OrthoDB" id="981250at2"/>
<gene>
    <name evidence="1" type="ORF">FHX75_13387</name>
</gene>
<comment type="caution">
    <text evidence="1">The sequence shown here is derived from an EMBL/GenBank/DDBJ whole genome shotgun (WGS) entry which is preliminary data.</text>
</comment>
<evidence type="ECO:0000313" key="1">
    <source>
        <dbReference type="EMBL" id="TWG13350.1"/>
    </source>
</evidence>
<keyword evidence="2" id="KW-1185">Reference proteome</keyword>
<organism evidence="1 2">
    <name type="scientific">Micromonospora palomenae</name>
    <dbReference type="NCBI Taxonomy" id="1461247"/>
    <lineage>
        <taxon>Bacteria</taxon>
        <taxon>Bacillati</taxon>
        <taxon>Actinomycetota</taxon>
        <taxon>Actinomycetes</taxon>
        <taxon>Micromonosporales</taxon>
        <taxon>Micromonosporaceae</taxon>
        <taxon>Micromonospora</taxon>
    </lineage>
</organism>
<sequence length="114" mass="12835">MGYELHISRAAEYYDSDRHPIALDEWLAYAESRPTLNVGGWLGWDEDRQPIYEQTCTDGSVVSLTWFEGAIEIKGHFDGDAYHEFGSIAEDLQANLQGDHGERYTASGVLPPTR</sequence>
<dbReference type="EMBL" id="VIXA01000003">
    <property type="protein sequence ID" value="TWG13350.1"/>
    <property type="molecule type" value="Genomic_DNA"/>
</dbReference>
<name>A0A561VP18_9ACTN</name>
<protein>
    <submittedName>
        <fullName evidence="1">Uncharacterized protein</fullName>
    </submittedName>
</protein>
<dbReference type="AlphaFoldDB" id="A0A561VP18"/>
<dbReference type="RefSeq" id="WP_154942381.1">
    <property type="nucleotide sequence ID" value="NZ_VIXA01000003.1"/>
</dbReference>
<dbReference type="Proteomes" id="UP000319927">
    <property type="component" value="Unassembled WGS sequence"/>
</dbReference>